<evidence type="ECO:0000256" key="6">
    <source>
        <dbReference type="ARBA" id="ARBA00023180"/>
    </source>
</evidence>
<reference evidence="9" key="1">
    <citation type="submission" date="2020-11" db="EMBL/GenBank/DDBJ databases">
        <authorList>
            <person name="Whiteford S."/>
        </authorList>
    </citation>
    <scope>NUCLEOTIDE SEQUENCE</scope>
</reference>
<feature type="domain" description="AB hydrolase-1" evidence="8">
    <location>
        <begin position="188"/>
        <end position="491"/>
    </location>
</feature>
<evidence type="ECO:0000256" key="7">
    <source>
        <dbReference type="SAM" id="SignalP"/>
    </source>
</evidence>
<protein>
    <submittedName>
        <fullName evidence="9">(diamondback moth) hypothetical protein</fullName>
    </submittedName>
</protein>
<keyword evidence="3" id="KW-0378">Hydrolase</keyword>
<dbReference type="FunFam" id="3.40.50.1820:FF:000057">
    <property type="entry name" value="Lipase"/>
    <property type="match status" value="1"/>
</dbReference>
<dbReference type="GO" id="GO:0016787">
    <property type="term" value="F:hydrolase activity"/>
    <property type="evidence" value="ECO:0007669"/>
    <property type="project" value="UniProtKB-KW"/>
</dbReference>
<feature type="signal peptide" evidence="7">
    <location>
        <begin position="1"/>
        <end position="32"/>
    </location>
</feature>
<comment type="caution">
    <text evidence="9">The sequence shown here is derived from an EMBL/GenBank/DDBJ whole genome shotgun (WGS) entry which is preliminary data.</text>
</comment>
<keyword evidence="4" id="KW-0442">Lipid degradation</keyword>
<dbReference type="Proteomes" id="UP000653454">
    <property type="component" value="Unassembled WGS sequence"/>
</dbReference>
<dbReference type="EMBL" id="CAJHNJ030000003">
    <property type="protein sequence ID" value="CAG9092999.1"/>
    <property type="molecule type" value="Genomic_DNA"/>
</dbReference>
<dbReference type="InterPro" id="IPR029058">
    <property type="entry name" value="AB_hydrolase_fold"/>
</dbReference>
<proteinExistence type="inferred from homology"/>
<dbReference type="PANTHER" id="PTHR11005">
    <property type="entry name" value="LYSOSOMAL ACID LIPASE-RELATED"/>
    <property type="match status" value="1"/>
</dbReference>
<evidence type="ECO:0000313" key="10">
    <source>
        <dbReference type="Proteomes" id="UP000653454"/>
    </source>
</evidence>
<gene>
    <name evidence="9" type="ORF">PLXY2_LOCUS1283</name>
</gene>
<evidence type="ECO:0000256" key="3">
    <source>
        <dbReference type="ARBA" id="ARBA00022801"/>
    </source>
</evidence>
<sequence>MPAERVTHTRPHEASNMRLILLLCLCAARAQSYNPFFDVFITNSVEEDTTETINTFFTDSTTKMRAFLDGQRNKVEKVWSSSYESAVKMKDSVQSFVDEKQKKMTEDFTSYVESVKESSRKVVDNWSFLPTADEVGARLDNPPAALSVPAIIARNGYPCETHTVVSEGYILNVHRIPRAFGTDTPSKTVLLQHGLFASSADWILNGPEKGLAYTLADAGYDVWMANIRGNKYSREHAWLKTDSKSYWNFSWHDVAQHDVPAIIDYIMKLKGSATKISYIGHSMGTTILFAMLTLRPEYNKILSSGIALAPVVFNTDIKSPLKVLAPIASHIAYTEMLYGSHEFIPKNSALGKLTSSCDASNPDSSMCKNVMFYICGHDEQQFNKLVMPVFLAHLGTGTSWKTALHFAQEAVAGGRFQQFDYGYNNQKVYGTDNPPEYDLSKVTLPITLFWAQNDLLSSEKDVKLLYEKLPKKTTRMYLVPFPEFNHLDYLWAVDAPTLLNNKILEFLQKT</sequence>
<feature type="chain" id="PRO_5035879924" evidence="7">
    <location>
        <begin position="33"/>
        <end position="510"/>
    </location>
</feature>
<evidence type="ECO:0000313" key="9">
    <source>
        <dbReference type="EMBL" id="CAG9092999.1"/>
    </source>
</evidence>
<dbReference type="Pfam" id="PF00561">
    <property type="entry name" value="Abhydrolase_1"/>
    <property type="match status" value="1"/>
</dbReference>
<evidence type="ECO:0000256" key="1">
    <source>
        <dbReference type="ARBA" id="ARBA00010701"/>
    </source>
</evidence>
<organism evidence="9 10">
    <name type="scientific">Plutella xylostella</name>
    <name type="common">Diamondback moth</name>
    <name type="synonym">Plutella maculipennis</name>
    <dbReference type="NCBI Taxonomy" id="51655"/>
    <lineage>
        <taxon>Eukaryota</taxon>
        <taxon>Metazoa</taxon>
        <taxon>Ecdysozoa</taxon>
        <taxon>Arthropoda</taxon>
        <taxon>Hexapoda</taxon>
        <taxon>Insecta</taxon>
        <taxon>Pterygota</taxon>
        <taxon>Neoptera</taxon>
        <taxon>Endopterygota</taxon>
        <taxon>Lepidoptera</taxon>
        <taxon>Glossata</taxon>
        <taxon>Ditrysia</taxon>
        <taxon>Yponomeutoidea</taxon>
        <taxon>Plutellidae</taxon>
        <taxon>Plutella</taxon>
    </lineage>
</organism>
<dbReference type="InterPro" id="IPR000073">
    <property type="entry name" value="AB_hydrolase_1"/>
</dbReference>
<keyword evidence="10" id="KW-1185">Reference proteome</keyword>
<dbReference type="GO" id="GO:0016042">
    <property type="term" value="P:lipid catabolic process"/>
    <property type="evidence" value="ECO:0007669"/>
    <property type="project" value="UniProtKB-KW"/>
</dbReference>
<evidence type="ECO:0000259" key="8">
    <source>
        <dbReference type="Pfam" id="PF00561"/>
    </source>
</evidence>
<evidence type="ECO:0000256" key="5">
    <source>
        <dbReference type="ARBA" id="ARBA00023098"/>
    </source>
</evidence>
<dbReference type="SUPFAM" id="SSF53474">
    <property type="entry name" value="alpha/beta-Hydrolases"/>
    <property type="match status" value="1"/>
</dbReference>
<keyword evidence="6" id="KW-0325">Glycoprotein</keyword>
<keyword evidence="2 7" id="KW-0732">Signal</keyword>
<name>A0A8S4D8X5_PLUXY</name>
<dbReference type="Gene3D" id="3.40.50.1820">
    <property type="entry name" value="alpha/beta hydrolase"/>
    <property type="match status" value="1"/>
</dbReference>
<keyword evidence="5" id="KW-0443">Lipid metabolism</keyword>
<evidence type="ECO:0000256" key="2">
    <source>
        <dbReference type="ARBA" id="ARBA00022729"/>
    </source>
</evidence>
<dbReference type="AlphaFoldDB" id="A0A8S4D8X5"/>
<evidence type="ECO:0000256" key="4">
    <source>
        <dbReference type="ARBA" id="ARBA00022963"/>
    </source>
</evidence>
<accession>A0A8S4D8X5</accession>
<comment type="similarity">
    <text evidence="1">Belongs to the AB hydrolase superfamily. Lipase family.</text>
</comment>